<proteinExistence type="predicted"/>
<dbReference type="Proteomes" id="UP000189674">
    <property type="component" value="Chromosome"/>
</dbReference>
<dbReference type="PANTHER" id="PTHR43080">
    <property type="entry name" value="CBS DOMAIN-CONTAINING PROTEIN CBSX3, MITOCHONDRIAL"/>
    <property type="match status" value="1"/>
</dbReference>
<dbReference type="STRING" id="1936003.STSP2_01378"/>
<accession>A0A1U9NJX4</accession>
<dbReference type="OrthoDB" id="9802114at2"/>
<dbReference type="EMBL" id="CP019791">
    <property type="protein sequence ID" value="AQT68222.1"/>
    <property type="molecule type" value="Genomic_DNA"/>
</dbReference>
<evidence type="ECO:0000313" key="4">
    <source>
        <dbReference type="EMBL" id="AQT68222.1"/>
    </source>
</evidence>
<feature type="domain" description="CBS" evidence="3">
    <location>
        <begin position="72"/>
        <end position="128"/>
    </location>
</feature>
<evidence type="ECO:0000313" key="5">
    <source>
        <dbReference type="Proteomes" id="UP000189674"/>
    </source>
</evidence>
<sequence>MQVKDIMTQALDKIESTASLTEAAKHMSYRDVGILPVSKADQIVGVITDRDIVIRGLAQDKQPGQTTVSEVMTTNLIFCSEGDDIHEAGKLMEEKQVRRLLVSDQNDKLVGVLSLGDLAAKCGEDIFSGEVLEAISEPATPLR</sequence>
<gene>
    <name evidence="4" type="primary">hrp1_2</name>
    <name evidence="4" type="ORF">STSP2_01378</name>
</gene>
<name>A0A1U9NJX4_9BACT</name>
<dbReference type="CDD" id="cd04622">
    <property type="entry name" value="CBS_pair_HRP1_like"/>
    <property type="match status" value="1"/>
</dbReference>
<dbReference type="Pfam" id="PF00571">
    <property type="entry name" value="CBS"/>
    <property type="match status" value="2"/>
</dbReference>
<dbReference type="KEGG" id="alus:STSP2_01378"/>
<evidence type="ECO:0000256" key="2">
    <source>
        <dbReference type="PROSITE-ProRule" id="PRU00703"/>
    </source>
</evidence>
<protein>
    <submittedName>
        <fullName evidence="4">Hypoxic response protein 1</fullName>
    </submittedName>
</protein>
<dbReference type="AlphaFoldDB" id="A0A1U9NJX4"/>
<dbReference type="Gene3D" id="3.10.580.10">
    <property type="entry name" value="CBS-domain"/>
    <property type="match status" value="1"/>
</dbReference>
<organism evidence="4 5">
    <name type="scientific">Anaerohalosphaera lusitana</name>
    <dbReference type="NCBI Taxonomy" id="1936003"/>
    <lineage>
        <taxon>Bacteria</taxon>
        <taxon>Pseudomonadati</taxon>
        <taxon>Planctomycetota</taxon>
        <taxon>Phycisphaerae</taxon>
        <taxon>Sedimentisphaerales</taxon>
        <taxon>Anaerohalosphaeraceae</taxon>
        <taxon>Anaerohalosphaera</taxon>
    </lineage>
</organism>
<dbReference type="InterPro" id="IPR051257">
    <property type="entry name" value="Diverse_CBS-Domain"/>
</dbReference>
<feature type="domain" description="CBS" evidence="3">
    <location>
        <begin position="7"/>
        <end position="62"/>
    </location>
</feature>
<dbReference type="RefSeq" id="WP_146661029.1">
    <property type="nucleotide sequence ID" value="NZ_CP019791.1"/>
</dbReference>
<dbReference type="PROSITE" id="PS51371">
    <property type="entry name" value="CBS"/>
    <property type="match status" value="2"/>
</dbReference>
<evidence type="ECO:0000259" key="3">
    <source>
        <dbReference type="PROSITE" id="PS51371"/>
    </source>
</evidence>
<dbReference type="SMART" id="SM00116">
    <property type="entry name" value="CBS"/>
    <property type="match status" value="2"/>
</dbReference>
<reference evidence="5" key="1">
    <citation type="submission" date="2017-02" db="EMBL/GenBank/DDBJ databases">
        <title>Comparative genomics and description of representatives of a novel lineage of planctomycetes thriving in anoxic sediments.</title>
        <authorList>
            <person name="Spring S."/>
            <person name="Bunk B."/>
            <person name="Sproer C."/>
        </authorList>
    </citation>
    <scope>NUCLEOTIDE SEQUENCE [LARGE SCALE GENOMIC DNA]</scope>
    <source>
        <strain evidence="5">ST-NAGAB-D1</strain>
    </source>
</reference>
<dbReference type="PANTHER" id="PTHR43080:SF2">
    <property type="entry name" value="CBS DOMAIN-CONTAINING PROTEIN"/>
    <property type="match status" value="1"/>
</dbReference>
<keyword evidence="1 2" id="KW-0129">CBS domain</keyword>
<dbReference type="InterPro" id="IPR046342">
    <property type="entry name" value="CBS_dom_sf"/>
</dbReference>
<dbReference type="SUPFAM" id="SSF54631">
    <property type="entry name" value="CBS-domain pair"/>
    <property type="match status" value="1"/>
</dbReference>
<keyword evidence="5" id="KW-1185">Reference proteome</keyword>
<dbReference type="InterPro" id="IPR000644">
    <property type="entry name" value="CBS_dom"/>
</dbReference>
<evidence type="ECO:0000256" key="1">
    <source>
        <dbReference type="ARBA" id="ARBA00023122"/>
    </source>
</evidence>